<feature type="chain" id="PRO_5043122770" evidence="1">
    <location>
        <begin position="17"/>
        <end position="175"/>
    </location>
</feature>
<dbReference type="PANTHER" id="PTHR35573:SF1">
    <property type="entry name" value="ML DOMAIN-CONTAINING PROTEIN"/>
    <property type="match status" value="1"/>
</dbReference>
<reference evidence="4" key="1">
    <citation type="submission" date="2017-02" db="UniProtKB">
        <authorList>
            <consortium name="WormBaseParasite"/>
        </authorList>
    </citation>
    <scope>IDENTIFICATION</scope>
</reference>
<dbReference type="EMBL" id="UXUI01008576">
    <property type="protein sequence ID" value="VDD91849.1"/>
    <property type="molecule type" value="Genomic_DNA"/>
</dbReference>
<dbReference type="PROSITE" id="PS51257">
    <property type="entry name" value="PROKAR_LIPOPROTEIN"/>
    <property type="match status" value="1"/>
</dbReference>
<feature type="signal peptide" evidence="1">
    <location>
        <begin position="1"/>
        <end position="16"/>
    </location>
</feature>
<dbReference type="AlphaFoldDB" id="A0A0N4V9G6"/>
<sequence length="175" mass="19509">MYRYLAFALLIQIAVGCDFPNGTETALHWWDCGDGTVKLYGVTPLDENGNYVYPIKLDQPVYVAADIDNTVKEFTESDQLFIDISIWQYGGWLGCKWTEVPTFGTTSNLAACTNGVNCPVPTGKQTVQVTLDFTVHKQIVNLLKNDAPYQLEYRVTDKSTGKYACAALQARAYTK</sequence>
<reference evidence="2 3" key="2">
    <citation type="submission" date="2018-10" db="EMBL/GenBank/DDBJ databases">
        <authorList>
            <consortium name="Pathogen Informatics"/>
        </authorList>
    </citation>
    <scope>NUCLEOTIDE SEQUENCE [LARGE SCALE GENOMIC DNA]</scope>
</reference>
<dbReference type="OrthoDB" id="5856944at2759"/>
<dbReference type="Proteomes" id="UP000274131">
    <property type="component" value="Unassembled WGS sequence"/>
</dbReference>
<dbReference type="PANTHER" id="PTHR35573">
    <property type="entry name" value="PROTEIN CBG22129"/>
    <property type="match status" value="1"/>
</dbReference>
<organism evidence="4">
    <name type="scientific">Enterobius vermicularis</name>
    <name type="common">Human pinworm</name>
    <dbReference type="NCBI Taxonomy" id="51028"/>
    <lineage>
        <taxon>Eukaryota</taxon>
        <taxon>Metazoa</taxon>
        <taxon>Ecdysozoa</taxon>
        <taxon>Nematoda</taxon>
        <taxon>Chromadorea</taxon>
        <taxon>Rhabditida</taxon>
        <taxon>Spirurina</taxon>
        <taxon>Oxyuridomorpha</taxon>
        <taxon>Oxyuroidea</taxon>
        <taxon>Oxyuridae</taxon>
        <taxon>Enterobius</taxon>
    </lineage>
</organism>
<keyword evidence="3" id="KW-1185">Reference proteome</keyword>
<evidence type="ECO:0000256" key="1">
    <source>
        <dbReference type="SAM" id="SignalP"/>
    </source>
</evidence>
<dbReference type="WBParaSite" id="EVEC_0000707901-mRNA-1">
    <property type="protein sequence ID" value="EVEC_0000707901-mRNA-1"/>
    <property type="gene ID" value="EVEC_0000707901"/>
</dbReference>
<evidence type="ECO:0000313" key="3">
    <source>
        <dbReference type="Proteomes" id="UP000274131"/>
    </source>
</evidence>
<gene>
    <name evidence="2" type="ORF">EVEC_LOCUS6600</name>
</gene>
<keyword evidence="1" id="KW-0732">Signal</keyword>
<dbReference type="Gene3D" id="2.60.40.770">
    <property type="match status" value="1"/>
</dbReference>
<protein>
    <submittedName>
        <fullName evidence="4">ML domain-containing protein</fullName>
    </submittedName>
</protein>
<name>A0A0N4V9G6_ENTVE</name>
<evidence type="ECO:0000313" key="2">
    <source>
        <dbReference type="EMBL" id="VDD91849.1"/>
    </source>
</evidence>
<accession>A0A0N4V9G6</accession>
<evidence type="ECO:0000313" key="4">
    <source>
        <dbReference type="WBParaSite" id="EVEC_0000707901-mRNA-1"/>
    </source>
</evidence>
<proteinExistence type="predicted"/>